<accession>A0A8J3GDB1</accession>
<reference evidence="1" key="2">
    <citation type="submission" date="2020-09" db="EMBL/GenBank/DDBJ databases">
        <authorList>
            <person name="Sun Q."/>
            <person name="Kim S."/>
        </authorList>
    </citation>
    <scope>NUCLEOTIDE SEQUENCE</scope>
    <source>
        <strain evidence="1">KCTC 12870</strain>
    </source>
</reference>
<name>A0A8J3GDB1_9BACT</name>
<dbReference type="InterPro" id="IPR036502">
    <property type="entry name" value="NiSOD_sf"/>
</dbReference>
<dbReference type="Proteomes" id="UP000642829">
    <property type="component" value="Unassembled WGS sequence"/>
</dbReference>
<dbReference type="Pfam" id="PF09055">
    <property type="entry name" value="Sod_Ni"/>
    <property type="match status" value="1"/>
</dbReference>
<reference evidence="1" key="1">
    <citation type="journal article" date="2014" name="Int. J. Syst. Evol. Microbiol.">
        <title>Complete genome sequence of Corynebacterium casei LMG S-19264T (=DSM 44701T), isolated from a smear-ripened cheese.</title>
        <authorList>
            <consortium name="US DOE Joint Genome Institute (JGI-PGF)"/>
            <person name="Walter F."/>
            <person name="Albersmeier A."/>
            <person name="Kalinowski J."/>
            <person name="Ruckert C."/>
        </authorList>
    </citation>
    <scope>NUCLEOTIDE SEQUENCE</scope>
    <source>
        <strain evidence="1">KCTC 12870</strain>
    </source>
</reference>
<keyword evidence="2" id="KW-1185">Reference proteome</keyword>
<dbReference type="EMBL" id="BMXG01000008">
    <property type="protein sequence ID" value="GHC00163.1"/>
    <property type="molecule type" value="Genomic_DNA"/>
</dbReference>
<proteinExistence type="predicted"/>
<evidence type="ECO:0000313" key="2">
    <source>
        <dbReference type="Proteomes" id="UP000642829"/>
    </source>
</evidence>
<organism evidence="1 2">
    <name type="scientific">Cerasicoccus arenae</name>
    <dbReference type="NCBI Taxonomy" id="424488"/>
    <lineage>
        <taxon>Bacteria</taxon>
        <taxon>Pseudomonadati</taxon>
        <taxon>Verrucomicrobiota</taxon>
        <taxon>Opitutia</taxon>
        <taxon>Puniceicoccales</taxon>
        <taxon>Cerasicoccaceae</taxon>
        <taxon>Cerasicoccus</taxon>
    </lineage>
</organism>
<comment type="caution">
    <text evidence="1">The sequence shown here is derived from an EMBL/GenBank/DDBJ whole genome shotgun (WGS) entry which is preliminary data.</text>
</comment>
<sequence length="124" mass="13913">MLLDATTIKKSVTEINNLAGKTDPQSVNQLVRWVNNKDAHADKVIDSISNYFLCQRVKTSQDDYTERLIKHHAVMVAAMQAKQNADQAHAEALEKAIMALRVYYPEHDHAAEKSTAHDHAGHSH</sequence>
<protein>
    <submittedName>
        <fullName evidence="1">Uncharacterized protein</fullName>
    </submittedName>
</protein>
<evidence type="ECO:0000313" key="1">
    <source>
        <dbReference type="EMBL" id="GHC00163.1"/>
    </source>
</evidence>
<dbReference type="Gene3D" id="1.20.120.400">
    <property type="entry name" value="Nickel-containing superoxide dismutase"/>
    <property type="match status" value="1"/>
</dbReference>
<dbReference type="AlphaFoldDB" id="A0A8J3GDB1"/>
<dbReference type="GO" id="GO:0016151">
    <property type="term" value="F:nickel cation binding"/>
    <property type="evidence" value="ECO:0007669"/>
    <property type="project" value="InterPro"/>
</dbReference>
<dbReference type="InterPro" id="IPR014123">
    <property type="entry name" value="Superoxide_dismutase_Ni-type"/>
</dbReference>
<dbReference type="GO" id="GO:0004784">
    <property type="term" value="F:superoxide dismutase activity"/>
    <property type="evidence" value="ECO:0007669"/>
    <property type="project" value="InterPro"/>
</dbReference>
<gene>
    <name evidence="1" type="ORF">GCM10007047_15530</name>
</gene>